<comment type="subcellular location">
    <subcellularLocation>
        <location evidence="7">Mitochondrion</location>
    </subcellularLocation>
</comment>
<dbReference type="GO" id="GO:0009450">
    <property type="term" value="P:gamma-aminobutyric acid catabolic process"/>
    <property type="evidence" value="ECO:0007669"/>
    <property type="project" value="UniProtKB-UniRule"/>
</dbReference>
<dbReference type="Gene3D" id="3.40.605.10">
    <property type="entry name" value="Aldehyde Dehydrogenase, Chain A, domain 1"/>
    <property type="match status" value="1"/>
</dbReference>
<feature type="active site" evidence="5">
    <location>
        <position position="262"/>
    </location>
</feature>
<evidence type="ECO:0000313" key="9">
    <source>
        <dbReference type="EMBL" id="KAK6165634.1"/>
    </source>
</evidence>
<dbReference type="Gene3D" id="3.40.309.10">
    <property type="entry name" value="Aldehyde Dehydrogenase, Chain A, domain 2"/>
    <property type="match status" value="1"/>
</dbReference>
<dbReference type="CDD" id="cd07103">
    <property type="entry name" value="ALDH_F5_SSADH_GabD"/>
    <property type="match status" value="1"/>
</dbReference>
<dbReference type="NCBIfam" id="TIGR01780">
    <property type="entry name" value="SSADH"/>
    <property type="match status" value="1"/>
</dbReference>
<dbReference type="FunFam" id="3.40.605.10:FF:000005">
    <property type="entry name" value="Succinate-semialdehyde dehydrogenase I"/>
    <property type="match status" value="1"/>
</dbReference>
<comment type="similarity">
    <text evidence="3 6">Belongs to the aldehyde dehydrogenase family.</text>
</comment>
<dbReference type="InterPro" id="IPR010102">
    <property type="entry name" value="Succ_semiAld_DH"/>
</dbReference>
<evidence type="ECO:0000259" key="8">
    <source>
        <dbReference type="Pfam" id="PF00171"/>
    </source>
</evidence>
<evidence type="ECO:0000256" key="6">
    <source>
        <dbReference type="RuleBase" id="RU003345"/>
    </source>
</evidence>
<dbReference type="PANTHER" id="PTHR43353">
    <property type="entry name" value="SUCCINATE-SEMIALDEHYDE DEHYDROGENASE, MITOCHONDRIAL"/>
    <property type="match status" value="1"/>
</dbReference>
<gene>
    <name evidence="9" type="ORF">SNE40_022524</name>
</gene>
<evidence type="ECO:0000256" key="2">
    <source>
        <dbReference type="ARBA" id="ARBA00005176"/>
    </source>
</evidence>
<dbReference type="Proteomes" id="UP001347796">
    <property type="component" value="Unassembled WGS sequence"/>
</dbReference>
<dbReference type="GO" id="GO:0005739">
    <property type="term" value="C:mitochondrion"/>
    <property type="evidence" value="ECO:0007669"/>
    <property type="project" value="UniProtKB-SubCell"/>
</dbReference>
<proteinExistence type="inferred from homology"/>
<evidence type="ECO:0000313" key="10">
    <source>
        <dbReference type="Proteomes" id="UP001347796"/>
    </source>
</evidence>
<dbReference type="EC" id="1.2.1.24" evidence="7"/>
<keyword evidence="4 6" id="KW-0560">Oxidoreductase</keyword>
<dbReference type="PROSITE" id="PS00687">
    <property type="entry name" value="ALDEHYDE_DEHYDR_GLU"/>
    <property type="match status" value="1"/>
</dbReference>
<organism evidence="9 10">
    <name type="scientific">Patella caerulea</name>
    <name type="common">Rayed Mediterranean limpet</name>
    <dbReference type="NCBI Taxonomy" id="87958"/>
    <lineage>
        <taxon>Eukaryota</taxon>
        <taxon>Metazoa</taxon>
        <taxon>Spiralia</taxon>
        <taxon>Lophotrochozoa</taxon>
        <taxon>Mollusca</taxon>
        <taxon>Gastropoda</taxon>
        <taxon>Patellogastropoda</taxon>
        <taxon>Patelloidea</taxon>
        <taxon>Patellidae</taxon>
        <taxon>Patella</taxon>
    </lineage>
</organism>
<comment type="caution">
    <text evidence="9">The sequence shown here is derived from an EMBL/GenBank/DDBJ whole genome shotgun (WGS) entry which is preliminary data.</text>
</comment>
<dbReference type="InterPro" id="IPR029510">
    <property type="entry name" value="Ald_DH_CS_GLU"/>
</dbReference>
<dbReference type="PROSITE" id="PS00070">
    <property type="entry name" value="ALDEHYDE_DEHYDR_CYS"/>
    <property type="match status" value="1"/>
</dbReference>
<reference evidence="9 10" key="1">
    <citation type="submission" date="2024-01" db="EMBL/GenBank/DDBJ databases">
        <title>The genome of the rayed Mediterranean limpet Patella caerulea (Linnaeus, 1758).</title>
        <authorList>
            <person name="Anh-Thu Weber A."/>
            <person name="Halstead-Nussloch G."/>
        </authorList>
    </citation>
    <scope>NUCLEOTIDE SEQUENCE [LARGE SCALE GENOMIC DNA]</scope>
    <source>
        <strain evidence="9">AATW-2023a</strain>
        <tissue evidence="9">Whole specimen</tissue>
    </source>
</reference>
<evidence type="ECO:0000256" key="4">
    <source>
        <dbReference type="ARBA" id="ARBA00023002"/>
    </source>
</evidence>
<dbReference type="InterPro" id="IPR015590">
    <property type="entry name" value="Aldehyde_DH_dom"/>
</dbReference>
<feature type="domain" description="Aldehyde dehydrogenase" evidence="8">
    <location>
        <begin position="23"/>
        <end position="486"/>
    </location>
</feature>
<keyword evidence="7" id="KW-0520">NAD</keyword>
<comment type="subunit">
    <text evidence="7">Homotetramer.</text>
</comment>
<evidence type="ECO:0000256" key="1">
    <source>
        <dbReference type="ARBA" id="ARBA00003743"/>
    </source>
</evidence>
<keyword evidence="10" id="KW-1185">Reference proteome</keyword>
<evidence type="ECO:0000256" key="7">
    <source>
        <dbReference type="RuleBase" id="RU365091"/>
    </source>
</evidence>
<dbReference type="AlphaFoldDB" id="A0AAN8IXQ9"/>
<keyword evidence="7" id="KW-0496">Mitochondrion</keyword>
<dbReference type="InterPro" id="IPR050740">
    <property type="entry name" value="Aldehyde_DH_Superfamily"/>
</dbReference>
<protein>
    <recommendedName>
        <fullName evidence="7">Succinate-semialdehyde dehydrogenase</fullName>
        <ecNumber evidence="7">1.2.1.24</ecNumber>
    </recommendedName>
</protein>
<evidence type="ECO:0000256" key="3">
    <source>
        <dbReference type="ARBA" id="ARBA00009986"/>
    </source>
</evidence>
<comment type="pathway">
    <text evidence="2 7">Amino-acid degradation; 4-aminobutanoate degradation.</text>
</comment>
<dbReference type="InterPro" id="IPR016162">
    <property type="entry name" value="Ald_DH_N"/>
</dbReference>
<dbReference type="Pfam" id="PF00171">
    <property type="entry name" value="Aldedh"/>
    <property type="match status" value="1"/>
</dbReference>
<dbReference type="EMBL" id="JAZGQO010000021">
    <property type="protein sequence ID" value="KAK6165634.1"/>
    <property type="molecule type" value="Genomic_DNA"/>
</dbReference>
<sequence>MAASNVRFSSSLMRNNAYINGKWVDSKSGNTFEVYNPSTQQLIGNVPDMTETDVQSAIETAYKTFYTWRDVTAKERSRILRNWYNLCVKHKDDLAKIVTIENGKPLSDAGNEVNYGNDFIAWYSEEARRIYGDIVSSPDPSKRILLMKQPIGVAGMITPWNFPNAMITRKAAAAIAAGCTVVLRPSEDTPFSALALCQLAEEAGIPPGVLNVVTSSRDHAGPIGKVLCESPLVSIISFTGSTAVGKILQNHCASSMKKTSMELGGNAPLIIFDSANVDAAIKGTMGAKFRCGGQTCVCPNRLLVQSGVYDEYVEKLTERVKEEMVIGDGLDKETTLGPLINTRAVDKVKSLVEDAKSKGATITTGGEPSDQGRHFYQATVISDVTNDMRCVQEEIFGPVAPIMKFETEEEAIALANTTTSGLAGYFYSENISQVWRMAEQLEYGIVGVNETLMSTVEAAFGGWKESGLGREGSKYGIEEYLEIKYVCMGGLKKSEGAAKPGAVIDKVLHDDDALKNYIPLDN</sequence>
<accession>A0AAN8IXQ9</accession>
<dbReference type="FunFam" id="3.40.309.10:FF:000004">
    <property type="entry name" value="Succinate-semialdehyde dehydrogenase I"/>
    <property type="match status" value="1"/>
</dbReference>
<comment type="function">
    <text evidence="1">Catalyzes one step in the degradation of the inhibitory neurotransmitter gamma-aminobutyric acid (GABA).</text>
</comment>
<comment type="catalytic activity">
    <reaction evidence="7">
        <text>succinate semialdehyde + NAD(+) + H2O = succinate + NADH + 2 H(+)</text>
        <dbReference type="Rhea" id="RHEA:13217"/>
        <dbReference type="ChEBI" id="CHEBI:15377"/>
        <dbReference type="ChEBI" id="CHEBI:15378"/>
        <dbReference type="ChEBI" id="CHEBI:30031"/>
        <dbReference type="ChEBI" id="CHEBI:57540"/>
        <dbReference type="ChEBI" id="CHEBI:57706"/>
        <dbReference type="ChEBI" id="CHEBI:57945"/>
        <dbReference type="EC" id="1.2.1.24"/>
    </reaction>
</comment>
<evidence type="ECO:0000256" key="5">
    <source>
        <dbReference type="PROSITE-ProRule" id="PRU10007"/>
    </source>
</evidence>
<dbReference type="InterPro" id="IPR016160">
    <property type="entry name" value="Ald_DH_CS_CYS"/>
</dbReference>
<dbReference type="SUPFAM" id="SSF53720">
    <property type="entry name" value="ALDH-like"/>
    <property type="match status" value="1"/>
</dbReference>
<dbReference type="PANTHER" id="PTHR43353:SF5">
    <property type="entry name" value="SUCCINATE-SEMIALDEHYDE DEHYDROGENASE, MITOCHONDRIAL"/>
    <property type="match status" value="1"/>
</dbReference>
<name>A0AAN8IXQ9_PATCE</name>
<dbReference type="InterPro" id="IPR016161">
    <property type="entry name" value="Ald_DH/histidinol_DH"/>
</dbReference>
<dbReference type="GO" id="GO:0004777">
    <property type="term" value="F:succinate-semialdehyde dehydrogenase (NAD+) activity"/>
    <property type="evidence" value="ECO:0007669"/>
    <property type="project" value="UniProtKB-UniRule"/>
</dbReference>
<dbReference type="InterPro" id="IPR016163">
    <property type="entry name" value="Ald_DH_C"/>
</dbReference>